<dbReference type="EMBL" id="JAULSU010000003">
    <property type="protein sequence ID" value="KAK0624168.1"/>
    <property type="molecule type" value="Genomic_DNA"/>
</dbReference>
<comment type="caution">
    <text evidence="2">The sequence shown here is derived from an EMBL/GenBank/DDBJ whole genome shotgun (WGS) entry which is preliminary data.</text>
</comment>
<dbReference type="AlphaFoldDB" id="A0AA39WYW1"/>
<sequence length="235" mass="27469">MTTTTPPTHLPPPYAPTDSDSDPDSTFRHIITSMLNSHHHKFGFLIYRVNYDNDALWQNYLNIIDQQTREYVVLEKKEHLLPHIAWTPMEDREKFEGATKDEIREFFRDWIHERSEDRDGPGAGVDNTELIRWSPRYKACMYVNGEMMQGAKMQTVDFLPGGPQLHVQGKGVVVDGQYDEHDRDVLRRSAVGAREDFEEVEGRRGWDVGWMYFTLRGVHMVYETLCMSEEEWTSP</sequence>
<accession>A0AA39WYW1</accession>
<protein>
    <submittedName>
        <fullName evidence="2">Uncharacterized protein</fullName>
    </submittedName>
</protein>
<proteinExistence type="predicted"/>
<dbReference type="Proteomes" id="UP001175000">
    <property type="component" value="Unassembled WGS sequence"/>
</dbReference>
<name>A0AA39WYW1_9PEZI</name>
<evidence type="ECO:0000313" key="2">
    <source>
        <dbReference type="EMBL" id="KAK0624168.1"/>
    </source>
</evidence>
<gene>
    <name evidence="2" type="ORF">B0T14DRAFT_565461</name>
</gene>
<reference evidence="2" key="1">
    <citation type="submission" date="2023-06" db="EMBL/GenBank/DDBJ databases">
        <title>Genome-scale phylogeny and comparative genomics of the fungal order Sordariales.</title>
        <authorList>
            <consortium name="Lawrence Berkeley National Laboratory"/>
            <person name="Hensen N."/>
            <person name="Bonometti L."/>
            <person name="Westerberg I."/>
            <person name="Brannstrom I.O."/>
            <person name="Guillou S."/>
            <person name="Cros-Aarteil S."/>
            <person name="Calhoun S."/>
            <person name="Haridas S."/>
            <person name="Kuo A."/>
            <person name="Mondo S."/>
            <person name="Pangilinan J."/>
            <person name="Riley R."/>
            <person name="Labutti K."/>
            <person name="Andreopoulos B."/>
            <person name="Lipzen A."/>
            <person name="Chen C."/>
            <person name="Yanf M."/>
            <person name="Daum C."/>
            <person name="Ng V."/>
            <person name="Clum A."/>
            <person name="Steindorff A."/>
            <person name="Ohm R."/>
            <person name="Martin F."/>
            <person name="Silar P."/>
            <person name="Natvig D."/>
            <person name="Lalanne C."/>
            <person name="Gautier V."/>
            <person name="Ament-Velasquez S.L."/>
            <person name="Kruys A."/>
            <person name="Hutchinson M.I."/>
            <person name="Powell A.J."/>
            <person name="Barry K."/>
            <person name="Miller A.N."/>
            <person name="Grigoriev I.V."/>
            <person name="Debuchy R."/>
            <person name="Gladieux P."/>
            <person name="Thoren M.H."/>
            <person name="Johannesson H."/>
        </authorList>
    </citation>
    <scope>NUCLEOTIDE SEQUENCE</scope>
    <source>
        <strain evidence="2">CBS 606.72</strain>
    </source>
</reference>
<keyword evidence="3" id="KW-1185">Reference proteome</keyword>
<evidence type="ECO:0000313" key="3">
    <source>
        <dbReference type="Proteomes" id="UP001175000"/>
    </source>
</evidence>
<feature type="region of interest" description="Disordered" evidence="1">
    <location>
        <begin position="1"/>
        <end position="23"/>
    </location>
</feature>
<evidence type="ECO:0000256" key="1">
    <source>
        <dbReference type="SAM" id="MobiDB-lite"/>
    </source>
</evidence>
<organism evidence="2 3">
    <name type="scientific">Immersiella caudata</name>
    <dbReference type="NCBI Taxonomy" id="314043"/>
    <lineage>
        <taxon>Eukaryota</taxon>
        <taxon>Fungi</taxon>
        <taxon>Dikarya</taxon>
        <taxon>Ascomycota</taxon>
        <taxon>Pezizomycotina</taxon>
        <taxon>Sordariomycetes</taxon>
        <taxon>Sordariomycetidae</taxon>
        <taxon>Sordariales</taxon>
        <taxon>Lasiosphaeriaceae</taxon>
        <taxon>Immersiella</taxon>
    </lineage>
</organism>